<sequence length="40" mass="4499">DIVDISGSGSVANLGLAVALARLFETSTYKKYKYRVRFCW</sequence>
<organism evidence="1 2">
    <name type="scientific">Rotaria sordida</name>
    <dbReference type="NCBI Taxonomy" id="392033"/>
    <lineage>
        <taxon>Eukaryota</taxon>
        <taxon>Metazoa</taxon>
        <taxon>Spiralia</taxon>
        <taxon>Gnathifera</taxon>
        <taxon>Rotifera</taxon>
        <taxon>Eurotatoria</taxon>
        <taxon>Bdelloidea</taxon>
        <taxon>Philodinida</taxon>
        <taxon>Philodinidae</taxon>
        <taxon>Rotaria</taxon>
    </lineage>
</organism>
<evidence type="ECO:0000313" key="2">
    <source>
        <dbReference type="Proteomes" id="UP000663864"/>
    </source>
</evidence>
<name>A0A815JMA0_9BILA</name>
<protein>
    <submittedName>
        <fullName evidence="1">Uncharacterized protein</fullName>
    </submittedName>
</protein>
<dbReference type="EMBL" id="CAJNOT010003448">
    <property type="protein sequence ID" value="CAF1384271.1"/>
    <property type="molecule type" value="Genomic_DNA"/>
</dbReference>
<evidence type="ECO:0000313" key="1">
    <source>
        <dbReference type="EMBL" id="CAF1384271.1"/>
    </source>
</evidence>
<proteinExistence type="predicted"/>
<feature type="non-terminal residue" evidence="1">
    <location>
        <position position="1"/>
    </location>
</feature>
<comment type="caution">
    <text evidence="1">The sequence shown here is derived from an EMBL/GenBank/DDBJ whole genome shotgun (WGS) entry which is preliminary data.</text>
</comment>
<dbReference type="AlphaFoldDB" id="A0A815JMA0"/>
<gene>
    <name evidence="1" type="ORF">ZHD862_LOCUS32283</name>
</gene>
<reference evidence="1" key="1">
    <citation type="submission" date="2021-02" db="EMBL/GenBank/DDBJ databases">
        <authorList>
            <person name="Nowell W R."/>
        </authorList>
    </citation>
    <scope>NUCLEOTIDE SEQUENCE</scope>
</reference>
<accession>A0A815JMA0</accession>
<dbReference type="Proteomes" id="UP000663864">
    <property type="component" value="Unassembled WGS sequence"/>
</dbReference>